<comment type="caution">
    <text evidence="2">The sequence shown here is derived from an EMBL/GenBank/DDBJ whole genome shotgun (WGS) entry which is preliminary data.</text>
</comment>
<proteinExistence type="predicted"/>
<reference evidence="2" key="1">
    <citation type="submission" date="2022-03" db="EMBL/GenBank/DDBJ databases">
        <title>Genomic analyses of argali, domestic sheep and their hybrids provide insights into chromosomal evolution, heterosis and genetic basis of agronomic traits.</title>
        <authorList>
            <person name="Li M."/>
        </authorList>
    </citation>
    <scope>NUCLEOTIDE SEQUENCE</scope>
    <source>
        <strain evidence="2">CAU-MHL-2022a</strain>
        <tissue evidence="2">Skin</tissue>
    </source>
</reference>
<evidence type="ECO:0000313" key="2">
    <source>
        <dbReference type="EMBL" id="KAI4532680.1"/>
    </source>
</evidence>
<accession>A0AAD4TUQ8</accession>
<feature type="region of interest" description="Disordered" evidence="1">
    <location>
        <begin position="172"/>
        <end position="198"/>
    </location>
</feature>
<protein>
    <submittedName>
        <fullName evidence="2">Uncharacterized protein</fullName>
    </submittedName>
</protein>
<gene>
    <name evidence="2" type="ORF">MG293_017088</name>
</gene>
<sequence>MRIGHGRCPWCTAECRRSGRAFGIRVTRKGSHRKGCFSSAVLLGSVEHPDTVRGLNKGQGFIQKQQALYKDDPGFRTDERSHKTDSDSKSGNTTCLFIGGMSLPIERRTYGELIAAILKKCFFPLHEFRSENAAPEVIAIPVCLEVLIVFVMPSVPLKDDLKSMPYRKHENSASSSCCPEDKSKNIENTETRKKRKPEGLGGLGHNFFYVTHFCCAPQEEGTGGFGGQTQRSCSLEQHSQVLGQFSRSYPYSKTLLNADIS</sequence>
<feature type="compositionally biased region" description="Basic and acidic residues" evidence="1">
    <location>
        <begin position="179"/>
        <end position="191"/>
    </location>
</feature>
<evidence type="ECO:0000256" key="1">
    <source>
        <dbReference type="SAM" id="MobiDB-lite"/>
    </source>
</evidence>
<organism evidence="2 3">
    <name type="scientific">Ovis ammon polii</name>
    <dbReference type="NCBI Taxonomy" id="230172"/>
    <lineage>
        <taxon>Eukaryota</taxon>
        <taxon>Metazoa</taxon>
        <taxon>Chordata</taxon>
        <taxon>Craniata</taxon>
        <taxon>Vertebrata</taxon>
        <taxon>Euteleostomi</taxon>
        <taxon>Mammalia</taxon>
        <taxon>Eutheria</taxon>
        <taxon>Laurasiatheria</taxon>
        <taxon>Artiodactyla</taxon>
        <taxon>Ruminantia</taxon>
        <taxon>Pecora</taxon>
        <taxon>Bovidae</taxon>
        <taxon>Caprinae</taxon>
        <taxon>Ovis</taxon>
    </lineage>
</organism>
<keyword evidence="3" id="KW-1185">Reference proteome</keyword>
<evidence type="ECO:0000313" key="3">
    <source>
        <dbReference type="Proteomes" id="UP001214576"/>
    </source>
</evidence>
<name>A0AAD4TUQ8_OVIAM</name>
<dbReference type="Proteomes" id="UP001214576">
    <property type="component" value="Unassembled WGS sequence"/>
</dbReference>
<dbReference type="AlphaFoldDB" id="A0AAD4TUQ8"/>
<dbReference type="EMBL" id="JAKZEL010000021">
    <property type="protein sequence ID" value="KAI4532680.1"/>
    <property type="molecule type" value="Genomic_DNA"/>
</dbReference>